<proteinExistence type="predicted"/>
<accession>A0A7S4N770</accession>
<dbReference type="EMBL" id="HBKQ01044683">
    <property type="protein sequence ID" value="CAE2268993.1"/>
    <property type="molecule type" value="Transcribed_RNA"/>
</dbReference>
<reference evidence="2" key="1">
    <citation type="submission" date="2021-01" db="EMBL/GenBank/DDBJ databases">
        <authorList>
            <person name="Corre E."/>
            <person name="Pelletier E."/>
            <person name="Niang G."/>
            <person name="Scheremetjew M."/>
            <person name="Finn R."/>
            <person name="Kale V."/>
            <person name="Holt S."/>
            <person name="Cochrane G."/>
            <person name="Meng A."/>
            <person name="Brown T."/>
            <person name="Cohen L."/>
        </authorList>
    </citation>
    <scope>NUCLEOTIDE SEQUENCE</scope>
    <source>
        <strain evidence="2">Isolate 1302-5</strain>
    </source>
</reference>
<feature type="region of interest" description="Disordered" evidence="1">
    <location>
        <begin position="170"/>
        <end position="212"/>
    </location>
</feature>
<feature type="compositionally biased region" description="Low complexity" evidence="1">
    <location>
        <begin position="201"/>
        <end position="212"/>
    </location>
</feature>
<gene>
    <name evidence="2" type="ORF">OAUR00152_LOCUS30798</name>
</gene>
<evidence type="ECO:0000256" key="1">
    <source>
        <dbReference type="SAM" id="MobiDB-lite"/>
    </source>
</evidence>
<feature type="compositionally biased region" description="Polar residues" evidence="1">
    <location>
        <begin position="173"/>
        <end position="188"/>
    </location>
</feature>
<dbReference type="AlphaFoldDB" id="A0A7S4N770"/>
<sequence length="260" mass="28667">MDVPFATTEVRLECSSADDEIAMMLDCFNSSDAEMFDLLDGDFADAVAMDPLPVHDMAVKSAVASEGQEALDIPVVASPDAQENVLSSLAFAPVESHVRLLKDSHDKMCSTKRPRQRSLTTASPPRCRQRHHDENYSTATNSNDSYAEMIHKLAVSMKRSEASRANVLRQKSFHQQQTQHSPDRSSSMPILHSPQLSDPRPAVTPTATTGTGVAPQICSTVRLSGFFSGHRSTLTSGLEHSRRQVQWFRSKGLMNRMNPL</sequence>
<name>A0A7S4N770_9STRA</name>
<protein>
    <submittedName>
        <fullName evidence="2">Uncharacterized protein</fullName>
    </submittedName>
</protein>
<organism evidence="2">
    <name type="scientific">Odontella aurita</name>
    <dbReference type="NCBI Taxonomy" id="265563"/>
    <lineage>
        <taxon>Eukaryota</taxon>
        <taxon>Sar</taxon>
        <taxon>Stramenopiles</taxon>
        <taxon>Ochrophyta</taxon>
        <taxon>Bacillariophyta</taxon>
        <taxon>Mediophyceae</taxon>
        <taxon>Biddulphiophycidae</taxon>
        <taxon>Eupodiscales</taxon>
        <taxon>Odontellaceae</taxon>
        <taxon>Odontella</taxon>
    </lineage>
</organism>
<evidence type="ECO:0000313" key="2">
    <source>
        <dbReference type="EMBL" id="CAE2268993.1"/>
    </source>
</evidence>
<feature type="region of interest" description="Disordered" evidence="1">
    <location>
        <begin position="105"/>
        <end position="143"/>
    </location>
</feature>